<dbReference type="PRINTS" id="PR00756">
    <property type="entry name" value="ALADIPTASE"/>
</dbReference>
<keyword evidence="7 10" id="KW-0862">Zinc</keyword>
<protein>
    <recommendedName>
        <fullName evidence="20">Peptidase M1 membrane alanine aminopeptidase domain-containing protein</fullName>
    </recommendedName>
</protein>
<dbReference type="PANTHER" id="PTHR11533">
    <property type="entry name" value="PROTEASE M1 ZINC METALLOPROTEASE"/>
    <property type="match status" value="1"/>
</dbReference>
<feature type="active site" description="Proton acceptor" evidence="9">
    <location>
        <position position="345"/>
    </location>
</feature>
<dbReference type="InterPro" id="IPR045357">
    <property type="entry name" value="Aminopeptidase_N-like_N"/>
</dbReference>
<evidence type="ECO:0000313" key="18">
    <source>
        <dbReference type="EMBL" id="VBB25685.1"/>
    </source>
</evidence>
<keyword evidence="6" id="KW-0378">Hydrolase</keyword>
<dbReference type="InterPro" id="IPR027268">
    <property type="entry name" value="Peptidase_M4/M1_CTD_sf"/>
</dbReference>
<dbReference type="EMBL" id="UPTC01000032">
    <property type="protein sequence ID" value="VBB25685.1"/>
    <property type="molecule type" value="Genomic_DNA"/>
</dbReference>
<dbReference type="STRING" id="6277.A0A498S2Z0"/>
<comment type="similarity">
    <text evidence="3">Belongs to the peptidase M1 family.</text>
</comment>
<accession>A0A498S2Z0</accession>
<dbReference type="Gene3D" id="2.60.40.1730">
    <property type="entry name" value="tricorn interacting facor f3 domain"/>
    <property type="match status" value="1"/>
</dbReference>
<keyword evidence="5 10" id="KW-0479">Metal-binding</keyword>
<name>A0A498S2Z0_ACAVI</name>
<dbReference type="Pfam" id="PF07970">
    <property type="entry name" value="COPIIcoated_ERV"/>
    <property type="match status" value="1"/>
</dbReference>
<dbReference type="GO" id="GO:0070006">
    <property type="term" value="F:metalloaminopeptidase activity"/>
    <property type="evidence" value="ECO:0007669"/>
    <property type="project" value="TreeGrafter"/>
</dbReference>
<evidence type="ECO:0000256" key="3">
    <source>
        <dbReference type="ARBA" id="ARBA00010136"/>
    </source>
</evidence>
<feature type="compositionally biased region" description="Basic residues" evidence="12">
    <location>
        <begin position="626"/>
        <end position="643"/>
    </location>
</feature>
<keyword evidence="8" id="KW-0482">Metalloprotease</keyword>
<dbReference type="GO" id="GO:0033116">
    <property type="term" value="C:endoplasmic reticulum-Golgi intermediate compartment membrane"/>
    <property type="evidence" value="ECO:0007669"/>
    <property type="project" value="UniProtKB-SubCell"/>
</dbReference>
<dbReference type="InterPro" id="IPR014782">
    <property type="entry name" value="Peptidase_M1_dom"/>
</dbReference>
<evidence type="ECO:0000259" key="16">
    <source>
        <dbReference type="Pfam" id="PF13850"/>
    </source>
</evidence>
<keyword evidence="13" id="KW-0472">Membrane</keyword>
<dbReference type="CDD" id="cd09601">
    <property type="entry name" value="M1_APN-Q_like"/>
    <property type="match status" value="1"/>
</dbReference>
<dbReference type="Pfam" id="PF13850">
    <property type="entry name" value="ERGIC_N"/>
    <property type="match status" value="1"/>
</dbReference>
<dbReference type="GO" id="GO:0008270">
    <property type="term" value="F:zinc ion binding"/>
    <property type="evidence" value="ECO:0007669"/>
    <property type="project" value="InterPro"/>
</dbReference>
<evidence type="ECO:0000256" key="5">
    <source>
        <dbReference type="ARBA" id="ARBA00022723"/>
    </source>
</evidence>
<comment type="similarity">
    <text evidence="2">Belongs to the ERGIC family.</text>
</comment>
<dbReference type="InterPro" id="IPR001930">
    <property type="entry name" value="Peptidase_M1"/>
</dbReference>
<gene>
    <name evidence="18" type="ORF">NAV_LOCUS515</name>
</gene>
<evidence type="ECO:0000256" key="10">
    <source>
        <dbReference type="PIRSR" id="PIRSR634016-3"/>
    </source>
</evidence>
<dbReference type="GO" id="GO:0043171">
    <property type="term" value="P:peptide catabolic process"/>
    <property type="evidence" value="ECO:0007669"/>
    <property type="project" value="TreeGrafter"/>
</dbReference>
<dbReference type="PANTHER" id="PTHR11533:SF21">
    <property type="entry name" value="AMINOPEPTIDASE"/>
    <property type="match status" value="1"/>
</dbReference>
<evidence type="ECO:0000259" key="17">
    <source>
        <dbReference type="Pfam" id="PF17900"/>
    </source>
</evidence>
<feature type="region of interest" description="Disordered" evidence="12">
    <location>
        <begin position="609"/>
        <end position="643"/>
    </location>
</feature>
<feature type="domain" description="Peptidase M1 membrane alanine aminopeptidase" evidence="14">
    <location>
        <begin position="264"/>
        <end position="493"/>
    </location>
</feature>
<dbReference type="Gene3D" id="2.60.40.1910">
    <property type="match status" value="1"/>
</dbReference>
<keyword evidence="13" id="KW-0812">Transmembrane</keyword>
<dbReference type="Pfam" id="PF17900">
    <property type="entry name" value="Peptidase_M1_N"/>
    <property type="match status" value="1"/>
</dbReference>
<dbReference type="InterPro" id="IPR039542">
    <property type="entry name" value="Erv_N"/>
</dbReference>
<evidence type="ECO:0000256" key="8">
    <source>
        <dbReference type="ARBA" id="ARBA00023049"/>
    </source>
</evidence>
<feature type="site" description="Transition state stabilizer" evidence="11">
    <location>
        <position position="429"/>
    </location>
</feature>
<dbReference type="SUPFAM" id="SSF63737">
    <property type="entry name" value="Leukotriene A4 hydrolase N-terminal domain"/>
    <property type="match status" value="1"/>
</dbReference>
<keyword evidence="4" id="KW-0645">Protease</keyword>
<evidence type="ECO:0000256" key="6">
    <source>
        <dbReference type="ARBA" id="ARBA00022801"/>
    </source>
</evidence>
<sequence length="1467" mass="169143">MYFVFPVAGSFYLRRAFGIFGRALDCQIGEQSRSVGMLDFTKVISKEQIFGNVSILLESYGNSTAPHEVAFHAAANVYIDRVRLHHRGKNIGIETFKREQRARIIRLLLEQPLEHGWYSLEMQFVTRICEDTNGGVQCYRGIENDDNPPSRNQRLPIISFTTKFQPSLARTFFPCWDEPNWKATYNITILHSSSITVLTNAAPIHFTQMQRLSFVRTKFRGTPPIPAFLLAFAFGPYNSLETSTGYDVRLTIWTFPEDLVYARFAANFSPHMFDQLVKEFVIPYPLSKIDFVAAHSFPVSGMENWGLVVFQKEMFLLDSLLESHANMTVDLLAEQYDIEKVITHELVHQWFGNLVTINDWSELWLSEGFATYYVSDFLKKQRPILATNEYFLRLSQLLSKQTSNEKVPLVKRFRTEAEVENAFNPYHLYTKGAVIVKMMRDLVGENNFREGVRRFLKTNAYKSIGRSALWKAMPAYTDHGLENKKLANVIEPWLLNDGMPEVMVSKHDLSRNYDYGSIRLIPRPSDQNRYISYLRDGSTRGHDAKNSRASIKEVKAKKWTDKLSIGSRMKHRRIDRSEEAEISKETSSSSFYVEFISKQQSIKNVRINSKKQEAKHKQIIDDGRPTGRRKKERHHRKINGKRRSAQEKQFWSIPFTYQLSSKTNIFGDPIRELWLHNKTVVFIDNKEQTSATLLANVNWKYPYRVNYDTENWKMLARLLHENHLSIPLYSRIQLILDSEFYLKQSTVPELYLYILSYLTKENDVGILLFGLDALYRFFDMFRGSSINSLLLLFLREVAEWLDKVMDGTKTKPELAALWLLDANRLIQFYKLRCAVNLSTCDAENKIEQWLKSGGLTEGDHYSQMTAICHHLFTRGTKEGYHLIENGLKQFSGKWTTAIQLATCVRSEHILKKIASEIVATRNAAVYTAMLQNEFTLLYNKKFRALFWREIAAMPLTERKLLFSIETDQTTRVAQILVHSVRSSAELEWLIDIVPDWGHYMKPHIDYLRRKFQWIDEVATPKIEHFLLKVIRQPRSTRGVNMSLLLASTTVRHRRPTVQEVVRDFDAFNKTMDEVSEEKRATGGFLASLSFLIITVLVFGELRNYFYGDEGHYYRFSVDTAFNEHPELELDMIIATPCANLMAYLTGTASHEFNPMNEFKHDPTRFEFTEKEAIYWNELKKVQRRTKEGTTLFKSLDEMTFVSERVEEGLKTEAETKQREEAHAIQLERKKNPKQSLDSGTLILIGNGFNVFHVVASNSEKSEGTACRIHGRMRVNKVKGDSFVVSTGKGLGSDGIFAHFGGISRPGNVSHRIERFNFGPRIYGLVTPLAGIEQISETGVDEFRYFLKIVPTRIYHSGLFGGSTLTYQYSVTFMKKTPKKDVHKHAAIIIHYEFAATVIEVRRIQSSLLQMLIRLCSAVGGVFATSVVLNSIFVRMSSVWISTSKRVKKIRSVDSQLEIIQPGIVVDT</sequence>
<feature type="binding site" evidence="10">
    <location>
        <position position="344"/>
    </location>
    <ligand>
        <name>Zn(2+)</name>
        <dbReference type="ChEBI" id="CHEBI:29105"/>
        <note>catalytic</note>
    </ligand>
</feature>
<feature type="domain" description="Endoplasmic reticulum vesicle transporter C-terminal" evidence="15">
    <location>
        <begin position="1258"/>
        <end position="1426"/>
    </location>
</feature>
<reference evidence="18 19" key="1">
    <citation type="submission" date="2018-08" db="EMBL/GenBank/DDBJ databases">
        <authorList>
            <person name="Laetsch R D."/>
            <person name="Stevens L."/>
            <person name="Kumar S."/>
            <person name="Blaxter L. M."/>
        </authorList>
    </citation>
    <scope>NUCLEOTIDE SEQUENCE [LARGE SCALE GENOMIC DNA]</scope>
</reference>
<dbReference type="GO" id="GO:0005615">
    <property type="term" value="C:extracellular space"/>
    <property type="evidence" value="ECO:0007669"/>
    <property type="project" value="TreeGrafter"/>
</dbReference>
<feature type="domain" description="Aminopeptidase N-like N-terminal" evidence="17">
    <location>
        <begin position="44"/>
        <end position="229"/>
    </location>
</feature>
<evidence type="ECO:0000256" key="2">
    <source>
        <dbReference type="ARBA" id="ARBA00005648"/>
    </source>
</evidence>
<feature type="domain" description="Endoplasmic reticulum vesicle transporter N-terminal" evidence="16">
    <location>
        <begin position="1061"/>
        <end position="1141"/>
    </location>
</feature>
<evidence type="ECO:0008006" key="20">
    <source>
        <dbReference type="Google" id="ProtNLM"/>
    </source>
</evidence>
<organism evidence="18 19">
    <name type="scientific">Acanthocheilonema viteae</name>
    <name type="common">Filarial nematode worm</name>
    <name type="synonym">Dipetalonema viteae</name>
    <dbReference type="NCBI Taxonomy" id="6277"/>
    <lineage>
        <taxon>Eukaryota</taxon>
        <taxon>Metazoa</taxon>
        <taxon>Ecdysozoa</taxon>
        <taxon>Nematoda</taxon>
        <taxon>Chromadorea</taxon>
        <taxon>Rhabditida</taxon>
        <taxon>Spirurina</taxon>
        <taxon>Spiruromorpha</taxon>
        <taxon>Filarioidea</taxon>
        <taxon>Onchocercidae</taxon>
        <taxon>Acanthocheilonema</taxon>
    </lineage>
</organism>
<feature type="binding site" evidence="10">
    <location>
        <position position="348"/>
    </location>
    <ligand>
        <name>Zn(2+)</name>
        <dbReference type="ChEBI" id="CHEBI:29105"/>
        <note>catalytic</note>
    </ligand>
</feature>
<dbReference type="InterPro" id="IPR050344">
    <property type="entry name" value="Peptidase_M1_aminopeptidases"/>
</dbReference>
<dbReference type="Gene3D" id="1.25.50.20">
    <property type="match status" value="1"/>
</dbReference>
<dbReference type="InterPro" id="IPR034016">
    <property type="entry name" value="M1_APN-typ"/>
</dbReference>
<proteinExistence type="inferred from homology"/>
<evidence type="ECO:0000259" key="15">
    <source>
        <dbReference type="Pfam" id="PF07970"/>
    </source>
</evidence>
<comment type="cofactor">
    <cofactor evidence="10">
        <name>Zn(2+)</name>
        <dbReference type="ChEBI" id="CHEBI:29105"/>
    </cofactor>
    <text evidence="10">Binds 1 zinc ion per subunit.</text>
</comment>
<dbReference type="OrthoDB" id="510539at2759"/>
<evidence type="ECO:0000256" key="4">
    <source>
        <dbReference type="ARBA" id="ARBA00022670"/>
    </source>
</evidence>
<dbReference type="InterPro" id="IPR042097">
    <property type="entry name" value="Aminopeptidase_N-like_N_sf"/>
</dbReference>
<evidence type="ECO:0000256" key="12">
    <source>
        <dbReference type="SAM" id="MobiDB-lite"/>
    </source>
</evidence>
<evidence type="ECO:0000256" key="7">
    <source>
        <dbReference type="ARBA" id="ARBA00022833"/>
    </source>
</evidence>
<feature type="binding site" evidence="10">
    <location>
        <position position="367"/>
    </location>
    <ligand>
        <name>Zn(2+)</name>
        <dbReference type="ChEBI" id="CHEBI:29105"/>
        <note>catalytic</note>
    </ligand>
</feature>
<keyword evidence="19" id="KW-1185">Reference proteome</keyword>
<feature type="transmembrane region" description="Helical" evidence="13">
    <location>
        <begin position="1411"/>
        <end position="1432"/>
    </location>
</feature>
<dbReference type="Proteomes" id="UP000276991">
    <property type="component" value="Unassembled WGS sequence"/>
</dbReference>
<comment type="subcellular location">
    <subcellularLocation>
        <location evidence="1">Endoplasmic reticulum-Golgi intermediate compartment membrane</location>
        <topology evidence="1">Multi-pass membrane protein</topology>
    </subcellularLocation>
</comment>
<dbReference type="GO" id="GO:0042277">
    <property type="term" value="F:peptide binding"/>
    <property type="evidence" value="ECO:0007669"/>
    <property type="project" value="TreeGrafter"/>
</dbReference>
<evidence type="ECO:0000259" key="14">
    <source>
        <dbReference type="Pfam" id="PF01433"/>
    </source>
</evidence>
<dbReference type="GO" id="GO:0006508">
    <property type="term" value="P:proteolysis"/>
    <property type="evidence" value="ECO:0007669"/>
    <property type="project" value="UniProtKB-KW"/>
</dbReference>
<dbReference type="Gene3D" id="1.10.390.10">
    <property type="entry name" value="Neutral Protease Domain 2"/>
    <property type="match status" value="1"/>
</dbReference>
<evidence type="ECO:0000256" key="13">
    <source>
        <dbReference type="SAM" id="Phobius"/>
    </source>
</evidence>
<dbReference type="InterPro" id="IPR012936">
    <property type="entry name" value="Erv_C"/>
</dbReference>
<evidence type="ECO:0000313" key="19">
    <source>
        <dbReference type="Proteomes" id="UP000276991"/>
    </source>
</evidence>
<keyword evidence="13" id="KW-1133">Transmembrane helix</keyword>
<evidence type="ECO:0000256" key="11">
    <source>
        <dbReference type="PIRSR" id="PIRSR634016-4"/>
    </source>
</evidence>
<evidence type="ECO:0000256" key="9">
    <source>
        <dbReference type="PIRSR" id="PIRSR634016-1"/>
    </source>
</evidence>
<evidence type="ECO:0000256" key="1">
    <source>
        <dbReference type="ARBA" id="ARBA00004457"/>
    </source>
</evidence>
<dbReference type="Pfam" id="PF01433">
    <property type="entry name" value="Peptidase_M1"/>
    <property type="match status" value="1"/>
</dbReference>
<feature type="compositionally biased region" description="Basic and acidic residues" evidence="12">
    <location>
        <begin position="610"/>
        <end position="625"/>
    </location>
</feature>
<dbReference type="SUPFAM" id="SSF55486">
    <property type="entry name" value="Metalloproteases ('zincins'), catalytic domain"/>
    <property type="match status" value="1"/>
</dbReference>